<dbReference type="PANTHER" id="PTHR30136">
    <property type="entry name" value="HELIX-TURN-HELIX TRANSCRIPTIONAL REGULATOR, ICLR FAMILY"/>
    <property type="match status" value="1"/>
</dbReference>
<name>A0A132E8J2_9BURK</name>
<dbReference type="PROSITE" id="PS51077">
    <property type="entry name" value="HTH_ICLR"/>
    <property type="match status" value="1"/>
</dbReference>
<dbReference type="Gene3D" id="3.30.450.40">
    <property type="match status" value="1"/>
</dbReference>
<protein>
    <submittedName>
        <fullName evidence="6">IclR family transcriptional regulator</fullName>
    </submittedName>
</protein>
<dbReference type="RefSeq" id="WP_060246336.1">
    <property type="nucleotide sequence ID" value="NZ_LPJR01000083.1"/>
</dbReference>
<dbReference type="Proteomes" id="UP000062912">
    <property type="component" value="Unassembled WGS sequence"/>
</dbReference>
<evidence type="ECO:0000259" key="5">
    <source>
        <dbReference type="PROSITE" id="PS51078"/>
    </source>
</evidence>
<evidence type="ECO:0000313" key="7">
    <source>
        <dbReference type="Proteomes" id="UP000062912"/>
    </source>
</evidence>
<dbReference type="GO" id="GO:0045892">
    <property type="term" value="P:negative regulation of DNA-templated transcription"/>
    <property type="evidence" value="ECO:0007669"/>
    <property type="project" value="TreeGrafter"/>
</dbReference>
<dbReference type="Pfam" id="PF01614">
    <property type="entry name" value="IclR_C"/>
    <property type="match status" value="1"/>
</dbReference>
<dbReference type="OrthoDB" id="5401369at2"/>
<dbReference type="SUPFAM" id="SSF46785">
    <property type="entry name" value="Winged helix' DNA-binding domain"/>
    <property type="match status" value="1"/>
</dbReference>
<dbReference type="SMART" id="SM00346">
    <property type="entry name" value="HTH_ICLR"/>
    <property type="match status" value="1"/>
</dbReference>
<keyword evidence="1" id="KW-0805">Transcription regulation</keyword>
<evidence type="ECO:0000259" key="4">
    <source>
        <dbReference type="PROSITE" id="PS51077"/>
    </source>
</evidence>
<dbReference type="InterPro" id="IPR014757">
    <property type="entry name" value="Tscrpt_reg_IclR_C"/>
</dbReference>
<evidence type="ECO:0000256" key="3">
    <source>
        <dbReference type="ARBA" id="ARBA00023163"/>
    </source>
</evidence>
<gene>
    <name evidence="6" type="ORF">WT56_30030</name>
</gene>
<dbReference type="EMBL" id="LPJR01000083">
    <property type="protein sequence ID" value="KWF19872.1"/>
    <property type="molecule type" value="Genomic_DNA"/>
</dbReference>
<feature type="domain" description="HTH iclR-type" evidence="4">
    <location>
        <begin position="16"/>
        <end position="78"/>
    </location>
</feature>
<keyword evidence="3" id="KW-0804">Transcription</keyword>
<keyword evidence="2" id="KW-0238">DNA-binding</keyword>
<dbReference type="Gene3D" id="1.10.10.10">
    <property type="entry name" value="Winged helix-like DNA-binding domain superfamily/Winged helix DNA-binding domain"/>
    <property type="match status" value="1"/>
</dbReference>
<dbReference type="InterPro" id="IPR050707">
    <property type="entry name" value="HTH_MetabolicPath_Reg"/>
</dbReference>
<feature type="domain" description="IclR-ED" evidence="5">
    <location>
        <begin position="79"/>
        <end position="260"/>
    </location>
</feature>
<dbReference type="InterPro" id="IPR036388">
    <property type="entry name" value="WH-like_DNA-bd_sf"/>
</dbReference>
<evidence type="ECO:0000313" key="6">
    <source>
        <dbReference type="EMBL" id="KWF19872.1"/>
    </source>
</evidence>
<dbReference type="PROSITE" id="PS51078">
    <property type="entry name" value="ICLR_ED"/>
    <property type="match status" value="1"/>
</dbReference>
<dbReference type="AlphaFoldDB" id="A0A132E8J2"/>
<dbReference type="InterPro" id="IPR005471">
    <property type="entry name" value="Tscrpt_reg_IclR_N"/>
</dbReference>
<dbReference type="Pfam" id="PF09339">
    <property type="entry name" value="HTH_IclR"/>
    <property type="match status" value="1"/>
</dbReference>
<organism evidence="6 7">
    <name type="scientific">Burkholderia pseudomultivorans</name>
    <dbReference type="NCBI Taxonomy" id="1207504"/>
    <lineage>
        <taxon>Bacteria</taxon>
        <taxon>Pseudomonadati</taxon>
        <taxon>Pseudomonadota</taxon>
        <taxon>Betaproteobacteria</taxon>
        <taxon>Burkholderiales</taxon>
        <taxon>Burkholderiaceae</taxon>
        <taxon>Burkholderia</taxon>
        <taxon>Burkholderia cepacia complex</taxon>
    </lineage>
</organism>
<evidence type="ECO:0000256" key="1">
    <source>
        <dbReference type="ARBA" id="ARBA00023015"/>
    </source>
</evidence>
<dbReference type="GO" id="GO:0003677">
    <property type="term" value="F:DNA binding"/>
    <property type="evidence" value="ECO:0007669"/>
    <property type="project" value="UniProtKB-KW"/>
</dbReference>
<evidence type="ECO:0000256" key="2">
    <source>
        <dbReference type="ARBA" id="ARBA00023125"/>
    </source>
</evidence>
<dbReference type="InterPro" id="IPR036390">
    <property type="entry name" value="WH_DNA-bd_sf"/>
</dbReference>
<reference evidence="6 7" key="1">
    <citation type="submission" date="2015-11" db="EMBL/GenBank/DDBJ databases">
        <title>Expanding the genomic diversity of Burkholderia species for the development of highly accurate diagnostics.</title>
        <authorList>
            <person name="Sahl J."/>
            <person name="Keim P."/>
            <person name="Wagner D."/>
        </authorList>
    </citation>
    <scope>NUCLEOTIDE SEQUENCE [LARGE SCALE GENOMIC DNA]</scope>
    <source>
        <strain evidence="6 7">MSMB368WGS</strain>
    </source>
</reference>
<dbReference type="PANTHER" id="PTHR30136:SF24">
    <property type="entry name" value="HTH-TYPE TRANSCRIPTIONAL REPRESSOR ALLR"/>
    <property type="match status" value="1"/>
</dbReference>
<sequence length="260" mass="27105">MTTDQPDHSKSGDAAPSPVERAFRLLRFIAEGGSTANLSDVARQIDVNRVTLKRLLDSLEAAALIEPLESGGSYRLGMSFLTLAAGALGNADLTARARQVLPGLVEKTGLSAFLAVLEGAEVVYLMCETPDTPLVSRIRVGSRIPAHRATPGLAMLAGLQGGAALRARYGNHGGDRDLPDWDALEHTLDTVRSNGCAWSFSGLEAGIDSCAAAIRDSRGTVLAALSIAGPDSAFSADPALRQLVEKSVKAAADALSRSSL</sequence>
<comment type="caution">
    <text evidence="6">The sequence shown here is derived from an EMBL/GenBank/DDBJ whole genome shotgun (WGS) entry which is preliminary data.</text>
</comment>
<proteinExistence type="predicted"/>
<dbReference type="GO" id="GO:0003700">
    <property type="term" value="F:DNA-binding transcription factor activity"/>
    <property type="evidence" value="ECO:0007669"/>
    <property type="project" value="TreeGrafter"/>
</dbReference>
<dbReference type="SUPFAM" id="SSF55781">
    <property type="entry name" value="GAF domain-like"/>
    <property type="match status" value="1"/>
</dbReference>
<accession>A0A132E8J2</accession>
<dbReference type="InterPro" id="IPR029016">
    <property type="entry name" value="GAF-like_dom_sf"/>
</dbReference>